<organism evidence="4 5">
    <name type="scientific">Dermatophagoides farinae</name>
    <name type="common">American house dust mite</name>
    <dbReference type="NCBI Taxonomy" id="6954"/>
    <lineage>
        <taxon>Eukaryota</taxon>
        <taxon>Metazoa</taxon>
        <taxon>Ecdysozoa</taxon>
        <taxon>Arthropoda</taxon>
        <taxon>Chelicerata</taxon>
        <taxon>Arachnida</taxon>
        <taxon>Acari</taxon>
        <taxon>Acariformes</taxon>
        <taxon>Sarcoptiformes</taxon>
        <taxon>Astigmata</taxon>
        <taxon>Psoroptidia</taxon>
        <taxon>Analgoidea</taxon>
        <taxon>Pyroglyphidae</taxon>
        <taxon>Dermatophagoidinae</taxon>
        <taxon>Dermatophagoides</taxon>
    </lineage>
</organism>
<reference evidence="4" key="2">
    <citation type="journal article" date="2022" name="Res Sq">
        <title>Comparative Genomics Reveals Insights into the Divergent Evolution of Astigmatic Mites and Household Pest Adaptations.</title>
        <authorList>
            <person name="Xiong Q."/>
            <person name="Wan A.T.-Y."/>
            <person name="Liu X.-Y."/>
            <person name="Fung C.S.-H."/>
            <person name="Xiao X."/>
            <person name="Malainual N."/>
            <person name="Hou J."/>
            <person name="Wang L."/>
            <person name="Wang M."/>
            <person name="Yang K."/>
            <person name="Cui Y."/>
            <person name="Leung E."/>
            <person name="Nong W."/>
            <person name="Shin S.-K."/>
            <person name="Au S."/>
            <person name="Jeong K.Y."/>
            <person name="Chew F.T."/>
            <person name="Hui J."/>
            <person name="Leung T.F."/>
            <person name="Tungtrongchitr A."/>
            <person name="Zhong N."/>
            <person name="Liu Z."/>
            <person name="Tsui S."/>
        </authorList>
    </citation>
    <scope>NUCLEOTIDE SEQUENCE</scope>
    <source>
        <strain evidence="4">Derf</strain>
        <tissue evidence="4">Whole organism</tissue>
    </source>
</reference>
<evidence type="ECO:0000313" key="5">
    <source>
        <dbReference type="Proteomes" id="UP000790347"/>
    </source>
</evidence>
<evidence type="ECO:0000259" key="3">
    <source>
        <dbReference type="Pfam" id="PF25151"/>
    </source>
</evidence>
<dbReference type="PANTHER" id="PTHR14387">
    <property type="entry name" value="THADA/DEATH RECEPTOR INTERACTING PROTEIN"/>
    <property type="match status" value="1"/>
</dbReference>
<sequence>MTMCILHKLNKENVYKLFTNLVESSIIGIEYLPSNAERILVNLSILFNHNLISKDFGFLSKLIAAIFRFHRIRRKNLDLYCHEDSTFSSTDLFGKFSFYFDNEFKLASLILNWMRKNVEKLNPDLNARFEHIIDQYRCLVIINAWYLLYSNDELSVFHDNIEPLSLEFNSEFFMTLLSTFLMESFKSPALLTLNIGNLIKQMLTIDHCDSNFVYHLALLQFNWAKTIKFIVENHRAKLSSTIIEIVIRQDVNEMLNFSIQNWSHTNVDYIFSTASLSIQILRIISMSSWFESYLINQLYPKFCELNHSDFRLFCIISDSIGIKELLQKSPYRQSQYFLKIILPKLFQHFPSSKMIVKQIFTYVFSVGDEQTLWTMRPDLILLLLQLNQKENLQIIDEKNAVQNFAEKFALQYINNNDDDLRLHTLRLLIESKMNKKDEFESNRIKSYISAIQKLRHHSTSIWSIARAITTQHKRNKTEFVGNNQIYYDFIQMICRYCFDNLHINRYFGSLLIYLQILHLLVDKLLVSTKPLLIMLQDSCITPVDRQSLMFMLQHSLQEIRTAAKDFIVSCYHLKLIAFTQNEINFLNKWSKTMLQSIQPRESQIGVILKQLTVSLDDNNGYSSHFDVIQTLIIELNQRIAVINVNITNSCTSPCYPLLLAIRTLLCNEIDLNKLKSDLQNDEQKLSSWKILFIQMIDSCMAACESIISIVCNDSPEGHLPAVENLENINFDFHDDHISELYMISQMLLINGWMTIKESVLIISHLVNSFPYHRSANETIISCVYIDKIIDFLYKNQLNLVHRGAFEQSSQGFNHLIASLLKNECKICRKKIESKIDEIKKRLQKREDDGMFPTYVSITRRSAGLPFIIQSIIAGDLNGVYCSTFIGTLVDILDTEKIDQNNQRQSWQIIHSLNILKSLIHDNRLSSVTAIWIEKLFKISILWFKRDTYNHCLHDSNSTNFVFGVKRNRLDTSRKNRMSSLSFFQSYPTLYSFILRQLESPQICYDHSQLLFINPILIILSKLIISKSANNVYDANKFLPLIKNIIYECRDARLRRLAVHTYSRLLSSNSYSNVIIDLNEKLIENEIKTKKLNHLHGLAMLVAEISREFCLQTMNSNTESKDLSSSSLIKLYDNLMEIFKNQWIMNGLVLGILHQAHYRIFVCLKSKNESIVFKDHTVILEEKLVKLITNNNVQDDYSVNLIIDYLIHSFIDSTYQTFFSTLDMIVASKKAFEAKLTLWYWLNSRILLNDHDVKLDPLEMDENDTLLLLIEQCIEDFDEPILNSSVWSKFVDNIENLAAKLENISDRLTAIYCIGSCVRKFPFSNLSTNQDSYDILVRISIQFIQLLQDNEKIIRNASVVQITKLATMFLNEMNQNMSPQKNCIRLFVQIMMTGTENQNRIQQTIRAIFQIALHFLANDNTLESCSSARLFDKTKMNIFIDEYSIWMDLIDELYLYCQQQQIIESKLHNITLEIFLKQSDDYICKQFEKIESELNHAKDLDDENTEFIYSDRSIRRKKFLQLFQRLI</sequence>
<evidence type="ECO:0000259" key="2">
    <source>
        <dbReference type="Pfam" id="PF10350"/>
    </source>
</evidence>
<dbReference type="InterPro" id="IPR019442">
    <property type="entry name" value="THADA/TRM732_DUF2428"/>
</dbReference>
<dbReference type="InterPro" id="IPR056842">
    <property type="entry name" value="THADA-like_TPR_C"/>
</dbReference>
<feature type="domain" description="DUF2428" evidence="2">
    <location>
        <begin position="693"/>
        <end position="948"/>
    </location>
</feature>
<dbReference type="PANTHER" id="PTHR14387:SF0">
    <property type="entry name" value="DUF2428 DOMAIN-CONTAINING PROTEIN"/>
    <property type="match status" value="1"/>
</dbReference>
<protein>
    <submittedName>
        <fullName evidence="4">Uncharacterized protein</fullName>
    </submittedName>
</protein>
<dbReference type="GO" id="GO:0005829">
    <property type="term" value="C:cytosol"/>
    <property type="evidence" value="ECO:0007669"/>
    <property type="project" value="TreeGrafter"/>
</dbReference>
<gene>
    <name evidence="4" type="ORF">DERF_015045</name>
</gene>
<feature type="domain" description="tRNA (32-2'-O)-methyltransferase regulator THADA-like C-terminal TPR repeats region" evidence="3">
    <location>
        <begin position="961"/>
        <end position="1102"/>
    </location>
</feature>
<dbReference type="InterPro" id="IPR051954">
    <property type="entry name" value="tRNA_methyltransferase_THADA"/>
</dbReference>
<dbReference type="Pfam" id="PF25151">
    <property type="entry name" value="TPR_Trm732_C"/>
    <property type="match status" value="1"/>
</dbReference>
<dbReference type="Proteomes" id="UP000790347">
    <property type="component" value="Unassembled WGS sequence"/>
</dbReference>
<evidence type="ECO:0000313" key="4">
    <source>
        <dbReference type="EMBL" id="KAH9494355.1"/>
    </source>
</evidence>
<accession>A0A922HNM3</accession>
<proteinExistence type="predicted"/>
<dbReference type="Pfam" id="PF10350">
    <property type="entry name" value="DUF2428"/>
    <property type="match status" value="1"/>
</dbReference>
<name>A0A922HNM3_DERFA</name>
<keyword evidence="5" id="KW-1185">Reference proteome</keyword>
<reference evidence="4" key="1">
    <citation type="submission" date="2013-05" db="EMBL/GenBank/DDBJ databases">
        <authorList>
            <person name="Yim A.K.Y."/>
            <person name="Chan T.F."/>
            <person name="Ji K.M."/>
            <person name="Liu X.Y."/>
            <person name="Zhou J.W."/>
            <person name="Li R.Q."/>
            <person name="Yang K.Y."/>
            <person name="Li J."/>
            <person name="Li M."/>
            <person name="Law P.T.W."/>
            <person name="Wu Y.L."/>
            <person name="Cai Z.L."/>
            <person name="Qin H."/>
            <person name="Bao Y."/>
            <person name="Leung R.K.K."/>
            <person name="Ng P.K.S."/>
            <person name="Zou J."/>
            <person name="Zhong X.J."/>
            <person name="Ran P.X."/>
            <person name="Zhong N.S."/>
            <person name="Liu Z.G."/>
            <person name="Tsui S.K.W."/>
        </authorList>
    </citation>
    <scope>NUCLEOTIDE SEQUENCE</scope>
    <source>
        <strain evidence="4">Derf</strain>
        <tissue evidence="4">Whole organism</tissue>
    </source>
</reference>
<evidence type="ECO:0000256" key="1">
    <source>
        <dbReference type="ARBA" id="ARBA00022694"/>
    </source>
</evidence>
<dbReference type="GO" id="GO:0030488">
    <property type="term" value="P:tRNA methylation"/>
    <property type="evidence" value="ECO:0007669"/>
    <property type="project" value="TreeGrafter"/>
</dbReference>
<comment type="caution">
    <text evidence="4">The sequence shown here is derived from an EMBL/GenBank/DDBJ whole genome shotgun (WGS) entry which is preliminary data.</text>
</comment>
<dbReference type="EMBL" id="ASGP02000008">
    <property type="protein sequence ID" value="KAH9494355.1"/>
    <property type="molecule type" value="Genomic_DNA"/>
</dbReference>
<keyword evidence="1" id="KW-0819">tRNA processing</keyword>